<evidence type="ECO:0000256" key="11">
    <source>
        <dbReference type="SAM" id="SignalP"/>
    </source>
</evidence>
<dbReference type="FunFam" id="3.80.10.10:FF:000400">
    <property type="entry name" value="Nuclear pore complex protein NUP107"/>
    <property type="match status" value="1"/>
</dbReference>
<dbReference type="Gene3D" id="3.80.10.10">
    <property type="entry name" value="Ribonuclease Inhibitor"/>
    <property type="match status" value="2"/>
</dbReference>
<proteinExistence type="inferred from homology"/>
<dbReference type="EMBL" id="CAEKDK010000002">
    <property type="protein sequence ID" value="CAB4268048.1"/>
    <property type="molecule type" value="Genomic_DNA"/>
</dbReference>
<dbReference type="PANTHER" id="PTHR48060">
    <property type="entry name" value="DNA DAMAGE-REPAIR/TOLERATION PROTEIN DRT100"/>
    <property type="match status" value="1"/>
</dbReference>
<evidence type="ECO:0000259" key="13">
    <source>
        <dbReference type="Pfam" id="PF23598"/>
    </source>
</evidence>
<keyword evidence="6 11" id="KW-0732">Signal</keyword>
<evidence type="ECO:0000256" key="1">
    <source>
        <dbReference type="ARBA" id="ARBA00004191"/>
    </source>
</evidence>
<comment type="subcellular location">
    <subcellularLocation>
        <location evidence="2">Membrane</location>
    </subcellularLocation>
    <subcellularLocation>
        <location evidence="1">Secreted</location>
        <location evidence="1">Cell wall</location>
    </subcellularLocation>
</comment>
<dbReference type="InterPro" id="IPR001611">
    <property type="entry name" value="Leu-rich_rpt"/>
</dbReference>
<dbReference type="InterPro" id="IPR032675">
    <property type="entry name" value="LRR_dom_sf"/>
</dbReference>
<evidence type="ECO:0000256" key="3">
    <source>
        <dbReference type="ARBA" id="ARBA00022512"/>
    </source>
</evidence>
<dbReference type="Pfam" id="PF00560">
    <property type="entry name" value="LRR_1"/>
    <property type="match status" value="1"/>
</dbReference>
<protein>
    <submittedName>
        <fullName evidence="14">Uncharacterized protein</fullName>
    </submittedName>
</protein>
<dbReference type="PROSITE" id="PS51450">
    <property type="entry name" value="LRR"/>
    <property type="match status" value="1"/>
</dbReference>
<dbReference type="Proteomes" id="UP000507222">
    <property type="component" value="Unassembled WGS sequence"/>
</dbReference>
<accession>A0A6J5U0E2</accession>
<evidence type="ECO:0000256" key="6">
    <source>
        <dbReference type="ARBA" id="ARBA00022729"/>
    </source>
</evidence>
<dbReference type="InterPro" id="IPR055414">
    <property type="entry name" value="LRR_R13L4/SHOC2-like"/>
</dbReference>
<gene>
    <name evidence="14" type="ORF">CURHAP_LOCUS11079</name>
</gene>
<keyword evidence="7" id="KW-0677">Repeat</keyword>
<dbReference type="AlphaFoldDB" id="A0A6J5U0E2"/>
<feature type="signal peptide" evidence="11">
    <location>
        <begin position="1"/>
        <end position="20"/>
    </location>
</feature>
<name>A0A6J5U0E2_PRUAR</name>
<evidence type="ECO:0000256" key="2">
    <source>
        <dbReference type="ARBA" id="ARBA00004370"/>
    </source>
</evidence>
<dbReference type="Pfam" id="PF13855">
    <property type="entry name" value="LRR_8"/>
    <property type="match status" value="1"/>
</dbReference>
<feature type="chain" id="PRO_5027119353" evidence="11">
    <location>
        <begin position="21"/>
        <end position="353"/>
    </location>
</feature>
<dbReference type="InterPro" id="IPR013210">
    <property type="entry name" value="LRR_N_plant-typ"/>
</dbReference>
<evidence type="ECO:0000256" key="7">
    <source>
        <dbReference type="ARBA" id="ARBA00022737"/>
    </source>
</evidence>
<keyword evidence="4" id="KW-0433">Leucine-rich repeat</keyword>
<sequence length="353" mass="37759">MRLFLISVTIFCAIISSVNSCSPADLAALKAFKTGLTDSHLGLFNSWVGTDCCVNWYGVSCDPETKRVVDINLRGESEDPILTKSGQSGFMSGSISPEICKLDRLTTLIVADWKGITGEIPKCLTSLSNLRVLDLIGNKISGDIPADIGNLKMLAVLNLADNQISGKIPASIVSMSGLMHLDVSNNQISGEMPADFGKLKMLSRALLNRNQLTGSIPVSVGNMNRLADLDLSRNRISGSVPDCLGKMQVLSTLNLDGNLISGQLPSTLLSNRGLGILNLSRNSIGGNIPDVFPRKFVFHGAGFVVQQLEGPDTRFAIGGQIYRAPGSEPQPLVWDHSGGQPIRSPRSVVVCQQ</sequence>
<feature type="domain" description="Disease resistance R13L4/SHOC-2-like LRR" evidence="13">
    <location>
        <begin position="121"/>
        <end position="203"/>
    </location>
</feature>
<evidence type="ECO:0000313" key="14">
    <source>
        <dbReference type="EMBL" id="CAB4268048.1"/>
    </source>
</evidence>
<evidence type="ECO:0000313" key="15">
    <source>
        <dbReference type="Proteomes" id="UP000507222"/>
    </source>
</evidence>
<dbReference type="Pfam" id="PF08263">
    <property type="entry name" value="LRRNT_2"/>
    <property type="match status" value="1"/>
</dbReference>
<keyword evidence="3" id="KW-0134">Cell wall</keyword>
<dbReference type="SUPFAM" id="SSF52058">
    <property type="entry name" value="L domain-like"/>
    <property type="match status" value="1"/>
</dbReference>
<dbReference type="PANTHER" id="PTHR48060:SF7">
    <property type="entry name" value="DNA DAMAGE-REPAIR_TOLERATION PROTEIN DRT100"/>
    <property type="match status" value="1"/>
</dbReference>
<keyword evidence="5" id="KW-0812">Transmembrane</keyword>
<dbReference type="GO" id="GO:0016020">
    <property type="term" value="C:membrane"/>
    <property type="evidence" value="ECO:0007669"/>
    <property type="project" value="UniProtKB-SubCell"/>
</dbReference>
<dbReference type="Pfam" id="PF23598">
    <property type="entry name" value="LRR_14"/>
    <property type="match status" value="1"/>
</dbReference>
<evidence type="ECO:0000256" key="10">
    <source>
        <dbReference type="ARBA" id="ARBA00038043"/>
    </source>
</evidence>
<keyword evidence="9" id="KW-0472">Membrane</keyword>
<reference evidence="14 15" key="1">
    <citation type="submission" date="2020-05" db="EMBL/GenBank/DDBJ databases">
        <authorList>
            <person name="Campoy J."/>
            <person name="Schneeberger K."/>
            <person name="Spophaly S."/>
        </authorList>
    </citation>
    <scope>NUCLEOTIDE SEQUENCE [LARGE SCALE GENOMIC DNA]</scope>
    <source>
        <strain evidence="14">PruArmRojPasFocal</strain>
    </source>
</reference>
<evidence type="ECO:0000256" key="4">
    <source>
        <dbReference type="ARBA" id="ARBA00022614"/>
    </source>
</evidence>
<feature type="domain" description="Leucine-rich repeat-containing N-terminal plant-type" evidence="12">
    <location>
        <begin position="23"/>
        <end position="62"/>
    </location>
</feature>
<dbReference type="FunFam" id="3.80.10.10:FF:000383">
    <property type="entry name" value="Leucine-rich repeat receptor protein kinase EMS1"/>
    <property type="match status" value="1"/>
</dbReference>
<keyword evidence="3" id="KW-0964">Secreted</keyword>
<organism evidence="14 15">
    <name type="scientific">Prunus armeniaca</name>
    <name type="common">Apricot</name>
    <name type="synonym">Armeniaca vulgaris</name>
    <dbReference type="NCBI Taxonomy" id="36596"/>
    <lineage>
        <taxon>Eukaryota</taxon>
        <taxon>Viridiplantae</taxon>
        <taxon>Streptophyta</taxon>
        <taxon>Embryophyta</taxon>
        <taxon>Tracheophyta</taxon>
        <taxon>Spermatophyta</taxon>
        <taxon>Magnoliopsida</taxon>
        <taxon>eudicotyledons</taxon>
        <taxon>Gunneridae</taxon>
        <taxon>Pentapetalae</taxon>
        <taxon>rosids</taxon>
        <taxon>fabids</taxon>
        <taxon>Rosales</taxon>
        <taxon>Rosaceae</taxon>
        <taxon>Amygdaloideae</taxon>
        <taxon>Amygdaleae</taxon>
        <taxon>Prunus</taxon>
    </lineage>
</organism>
<evidence type="ECO:0000256" key="9">
    <source>
        <dbReference type="ARBA" id="ARBA00023136"/>
    </source>
</evidence>
<dbReference type="InterPro" id="IPR003591">
    <property type="entry name" value="Leu-rich_rpt_typical-subtyp"/>
</dbReference>
<dbReference type="SMART" id="SM00369">
    <property type="entry name" value="LRR_TYP"/>
    <property type="match status" value="4"/>
</dbReference>
<evidence type="ECO:0000256" key="8">
    <source>
        <dbReference type="ARBA" id="ARBA00022989"/>
    </source>
</evidence>
<evidence type="ECO:0000256" key="5">
    <source>
        <dbReference type="ARBA" id="ARBA00022692"/>
    </source>
</evidence>
<comment type="similarity">
    <text evidence="10">Belongs to the polygalacturonase-inhibiting protein family.</text>
</comment>
<evidence type="ECO:0000259" key="12">
    <source>
        <dbReference type="Pfam" id="PF08263"/>
    </source>
</evidence>
<keyword evidence="8" id="KW-1133">Transmembrane helix</keyword>
<dbReference type="InterPro" id="IPR053211">
    <property type="entry name" value="DNA_repair-toleration"/>
</dbReference>